<dbReference type="InterPro" id="IPR007630">
    <property type="entry name" value="RNA_pol_sigma70_r4"/>
</dbReference>
<dbReference type="InterPro" id="IPR013325">
    <property type="entry name" value="RNA_pol_sigma_r2"/>
</dbReference>
<dbReference type="CDD" id="cd06171">
    <property type="entry name" value="Sigma70_r4"/>
    <property type="match status" value="1"/>
</dbReference>
<feature type="domain" description="RNA polymerase sigma-70 region 4" evidence="6">
    <location>
        <begin position="217"/>
        <end position="264"/>
    </location>
</feature>
<dbReference type="InterPro" id="IPR000943">
    <property type="entry name" value="RNA_pol_sigma70"/>
</dbReference>
<name>A0A388TCA2_TERA1</name>
<accession>A0A388TCA2</accession>
<feature type="domain" description="RNA polymerase sigma-70 region 2" evidence="5">
    <location>
        <begin position="50"/>
        <end position="117"/>
    </location>
</feature>
<protein>
    <submittedName>
        <fullName evidence="7">RNA polymerase sigma factor</fullName>
    </submittedName>
</protein>
<evidence type="ECO:0000313" key="8">
    <source>
        <dbReference type="Proteomes" id="UP000269352"/>
    </source>
</evidence>
<keyword evidence="2" id="KW-0731">Sigma factor</keyword>
<gene>
    <name evidence="7" type="primary">sigB</name>
    <name evidence="7" type="ORF">NO1_1647</name>
</gene>
<reference evidence="7 8" key="1">
    <citation type="journal article" date="2019" name="ISME J.">
        <title>Genome analyses of uncultured TG2/ZB3 bacteria in 'Margulisbacteria' specifically attached to ectosymbiotic spirochetes of protists in the termite gut.</title>
        <authorList>
            <person name="Utami Y.D."/>
            <person name="Kuwahara H."/>
            <person name="Igai K."/>
            <person name="Murakami T."/>
            <person name="Sugaya K."/>
            <person name="Morikawa T."/>
            <person name="Nagura Y."/>
            <person name="Yuki M."/>
            <person name="Deevong P."/>
            <person name="Inoue T."/>
            <person name="Kihara K."/>
            <person name="Lo N."/>
            <person name="Yamada A."/>
            <person name="Ohkuma M."/>
            <person name="Hongoh Y."/>
        </authorList>
    </citation>
    <scope>NUCLEOTIDE SEQUENCE [LARGE SCALE GENOMIC DNA]</scope>
    <source>
        <strain evidence="7">NkOx7-01</strain>
    </source>
</reference>
<evidence type="ECO:0000256" key="3">
    <source>
        <dbReference type="ARBA" id="ARBA00023125"/>
    </source>
</evidence>
<dbReference type="PANTHER" id="PTHR30385">
    <property type="entry name" value="SIGMA FACTOR F FLAGELLAR"/>
    <property type="match status" value="1"/>
</dbReference>
<dbReference type="Pfam" id="PF04542">
    <property type="entry name" value="Sigma70_r2"/>
    <property type="match status" value="1"/>
</dbReference>
<dbReference type="GO" id="GO:0006352">
    <property type="term" value="P:DNA-templated transcription initiation"/>
    <property type="evidence" value="ECO:0007669"/>
    <property type="project" value="InterPro"/>
</dbReference>
<evidence type="ECO:0000313" key="7">
    <source>
        <dbReference type="EMBL" id="GBR74482.1"/>
    </source>
</evidence>
<dbReference type="SUPFAM" id="SSF88659">
    <property type="entry name" value="Sigma3 and sigma4 domains of RNA polymerase sigma factors"/>
    <property type="match status" value="2"/>
</dbReference>
<dbReference type="EMBL" id="BGZN01000048">
    <property type="protein sequence ID" value="GBR74482.1"/>
    <property type="molecule type" value="Genomic_DNA"/>
</dbReference>
<dbReference type="GO" id="GO:0016987">
    <property type="term" value="F:sigma factor activity"/>
    <property type="evidence" value="ECO:0007669"/>
    <property type="project" value="UniProtKB-KW"/>
</dbReference>
<dbReference type="NCBIfam" id="TIGR02937">
    <property type="entry name" value="sigma70-ECF"/>
    <property type="match status" value="1"/>
</dbReference>
<evidence type="ECO:0000259" key="5">
    <source>
        <dbReference type="Pfam" id="PF04542"/>
    </source>
</evidence>
<dbReference type="Gene3D" id="1.20.140.160">
    <property type="match status" value="1"/>
</dbReference>
<keyword evidence="3" id="KW-0238">DNA-binding</keyword>
<organism evidence="7 8">
    <name type="scientific">Termititenax aidoneus</name>
    <dbReference type="NCBI Taxonomy" id="2218524"/>
    <lineage>
        <taxon>Bacteria</taxon>
        <taxon>Bacillati</taxon>
        <taxon>Candidatus Margulisiibacteriota</taxon>
        <taxon>Candidatus Termititenacia</taxon>
        <taxon>Candidatus Termititenacales</taxon>
        <taxon>Candidatus Termititenacaceae</taxon>
        <taxon>Candidatus Termititenax</taxon>
    </lineage>
</organism>
<dbReference type="InterPro" id="IPR007627">
    <property type="entry name" value="RNA_pol_sigma70_r2"/>
</dbReference>
<dbReference type="Pfam" id="PF04545">
    <property type="entry name" value="Sigma70_r4"/>
    <property type="match status" value="1"/>
</dbReference>
<dbReference type="Gene3D" id="1.20.120.1810">
    <property type="match status" value="1"/>
</dbReference>
<keyword evidence="4" id="KW-0804">Transcription</keyword>
<comment type="caution">
    <text evidence="7">The sequence shown here is derived from an EMBL/GenBank/DDBJ whole genome shotgun (WGS) entry which is preliminary data.</text>
</comment>
<evidence type="ECO:0000256" key="4">
    <source>
        <dbReference type="ARBA" id="ARBA00023163"/>
    </source>
</evidence>
<dbReference type="InterPro" id="IPR013324">
    <property type="entry name" value="RNA_pol_sigma_r3/r4-like"/>
</dbReference>
<proteinExistence type="predicted"/>
<keyword evidence="8" id="KW-1185">Reference proteome</keyword>
<dbReference type="AlphaFoldDB" id="A0A388TCA2"/>
<evidence type="ECO:0000259" key="6">
    <source>
        <dbReference type="Pfam" id="PF04545"/>
    </source>
</evidence>
<dbReference type="Proteomes" id="UP000269352">
    <property type="component" value="Unassembled WGS sequence"/>
</dbReference>
<sequence>MAVAAKSRNKVEKKLNSAEILELKKTEKKIIAKLVSGSLGGGLTKEKNQLVMENLPLAIYLAKKYIRNDVDIQDLVQVAAIGLIKAVRKYNPSRKVRLSYYAVPTIDGELRHYIRDNCYSIRVSRKCVELNARIQKFREEFIYQNGREATRLEIAKKFKFKLKTLDKIMQTMGAHYLTSLDTPISHNNKSDSIRLEDMIGSNNFAEDFSEKEDLQTALQALNLRDRQIIKDHFVREFSQSDIAKRFRITQAQVSRVLKRACQKVSLAMI</sequence>
<evidence type="ECO:0000256" key="1">
    <source>
        <dbReference type="ARBA" id="ARBA00023015"/>
    </source>
</evidence>
<dbReference type="PANTHER" id="PTHR30385:SF4">
    <property type="entry name" value="RNA POLYMERASE SIGMA-E FACTOR"/>
    <property type="match status" value="1"/>
</dbReference>
<dbReference type="PRINTS" id="PR00046">
    <property type="entry name" value="SIGMA70FCT"/>
</dbReference>
<evidence type="ECO:0000256" key="2">
    <source>
        <dbReference type="ARBA" id="ARBA00023082"/>
    </source>
</evidence>
<dbReference type="GO" id="GO:0003677">
    <property type="term" value="F:DNA binding"/>
    <property type="evidence" value="ECO:0007669"/>
    <property type="project" value="UniProtKB-KW"/>
</dbReference>
<keyword evidence="1" id="KW-0805">Transcription regulation</keyword>
<dbReference type="SUPFAM" id="SSF88946">
    <property type="entry name" value="Sigma2 domain of RNA polymerase sigma factors"/>
    <property type="match status" value="1"/>
</dbReference>
<dbReference type="InterPro" id="IPR014284">
    <property type="entry name" value="RNA_pol_sigma-70_dom"/>
</dbReference>